<reference evidence="2 3" key="1">
    <citation type="submission" date="2017-02" db="EMBL/GenBank/DDBJ databases">
        <authorList>
            <person name="Peterson S.W."/>
        </authorList>
    </citation>
    <scope>NUCLEOTIDE SEQUENCE [LARGE SCALE GENOMIC DNA]</scope>
    <source>
        <strain evidence="2 3">ATCC BAA-1030</strain>
    </source>
</reference>
<evidence type="ECO:0000313" key="3">
    <source>
        <dbReference type="Proteomes" id="UP000190328"/>
    </source>
</evidence>
<dbReference type="EMBL" id="FUXI01000034">
    <property type="protein sequence ID" value="SKA07778.1"/>
    <property type="molecule type" value="Genomic_DNA"/>
</dbReference>
<accession>A0A1T4QWT3</accession>
<feature type="transmembrane region" description="Helical" evidence="1">
    <location>
        <begin position="76"/>
        <end position="94"/>
    </location>
</feature>
<gene>
    <name evidence="2" type="ORF">SAMN02745116_02340</name>
</gene>
<dbReference type="Proteomes" id="UP000190328">
    <property type="component" value="Unassembled WGS sequence"/>
</dbReference>
<dbReference type="AlphaFoldDB" id="A0A1T4QWT3"/>
<name>A0A1T4QWT3_9ENTE</name>
<keyword evidence="1" id="KW-0472">Membrane</keyword>
<sequence>MATSLHKKREYIDTILLYILEAALFYLYFMFQVKSWQFQVPLLFALALLKKKKLIAQRIKVFYSRERFTLKHSKENILEIIYCLGALIYFVLIYRNNVFVALPILFYTSSLSQKIHLHC</sequence>
<proteinExistence type="predicted"/>
<evidence type="ECO:0000313" key="2">
    <source>
        <dbReference type="EMBL" id="SKA07778.1"/>
    </source>
</evidence>
<dbReference type="RefSeq" id="WP_078808240.1">
    <property type="nucleotide sequence ID" value="NZ_FUXI01000034.1"/>
</dbReference>
<evidence type="ECO:0000256" key="1">
    <source>
        <dbReference type="SAM" id="Phobius"/>
    </source>
</evidence>
<keyword evidence="3" id="KW-1185">Reference proteome</keyword>
<feature type="transmembrane region" description="Helical" evidence="1">
    <location>
        <begin position="12"/>
        <end position="30"/>
    </location>
</feature>
<protein>
    <submittedName>
        <fullName evidence="2">Uncharacterized protein</fullName>
    </submittedName>
</protein>
<keyword evidence="1" id="KW-0812">Transmembrane</keyword>
<keyword evidence="1" id="KW-1133">Transmembrane helix</keyword>
<organism evidence="2 3">
    <name type="scientific">Pilibacter termitis</name>
    <dbReference type="NCBI Taxonomy" id="263852"/>
    <lineage>
        <taxon>Bacteria</taxon>
        <taxon>Bacillati</taxon>
        <taxon>Bacillota</taxon>
        <taxon>Bacilli</taxon>
        <taxon>Lactobacillales</taxon>
        <taxon>Enterococcaceae</taxon>
        <taxon>Pilibacter</taxon>
    </lineage>
</organism>